<dbReference type="EMBL" id="CP049811">
    <property type="protein sequence ID" value="QIK40032.1"/>
    <property type="molecule type" value="Genomic_DNA"/>
</dbReference>
<dbReference type="InterPro" id="IPR038555">
    <property type="entry name" value="Zincin_1_sf"/>
</dbReference>
<keyword evidence="2" id="KW-1185">Reference proteome</keyword>
<gene>
    <name evidence="1" type="ORF">G8E03_04200</name>
</gene>
<reference evidence="1 2" key="1">
    <citation type="submission" date="2020-03" db="EMBL/GenBank/DDBJ databases">
        <title>Complete genome sequence of Monaibacterium sp. ALG8 with diverse plasmids.</title>
        <authorList>
            <person name="Sun C."/>
        </authorList>
    </citation>
    <scope>NUCLEOTIDE SEQUENCE [LARGE SCALE GENOMIC DNA]</scope>
    <source>
        <strain evidence="1 2">ALG8</strain>
    </source>
</reference>
<proteinExistence type="predicted"/>
<evidence type="ECO:0000313" key="2">
    <source>
        <dbReference type="Proteomes" id="UP000500791"/>
    </source>
</evidence>
<sequence>MEQIDILPPGLPEIAAMAQAVREALPEDMRRMCADLVVRVEDFADDETLEEMGIASPYELTGLYSGIPLTEKSVADQGYGPDTVYLYRRAILEEWIERGDVGLEHLVGHVLIHEIAHHFGWSDAQLHAIEDWTL</sequence>
<dbReference type="RefSeq" id="WP_166189002.1">
    <property type="nucleotide sequence ID" value="NZ_CP049811.1"/>
</dbReference>
<dbReference type="Proteomes" id="UP000500791">
    <property type="component" value="Chromosome"/>
</dbReference>
<dbReference type="SUPFAM" id="SSF55486">
    <property type="entry name" value="Metalloproteases ('zincins'), catalytic domain"/>
    <property type="match status" value="1"/>
</dbReference>
<dbReference type="Gene3D" id="3.30.2010.20">
    <property type="match status" value="1"/>
</dbReference>
<protein>
    <submittedName>
        <fullName evidence="1">Metallopeptidase family protein</fullName>
    </submittedName>
</protein>
<dbReference type="AlphaFoldDB" id="A0A6G7VJB8"/>
<accession>A0A6G7VJB8</accession>
<name>A0A6G7VJB8_9RHOB</name>
<dbReference type="Pfam" id="PF06262">
    <property type="entry name" value="Zincin_1"/>
    <property type="match status" value="1"/>
</dbReference>
<dbReference type="KEGG" id="mon:G8E03_04200"/>
<organism evidence="1 2">
    <name type="scientific">Pontivivens nitratireducens</name>
    <dbReference type="NCBI Taxonomy" id="2758038"/>
    <lineage>
        <taxon>Bacteria</taxon>
        <taxon>Pseudomonadati</taxon>
        <taxon>Pseudomonadota</taxon>
        <taxon>Alphaproteobacteria</taxon>
        <taxon>Rhodobacterales</taxon>
        <taxon>Paracoccaceae</taxon>
        <taxon>Pontivivens</taxon>
    </lineage>
</organism>
<dbReference type="InterPro" id="IPR010428">
    <property type="entry name" value="Zincin_1"/>
</dbReference>
<evidence type="ECO:0000313" key="1">
    <source>
        <dbReference type="EMBL" id="QIK40032.1"/>
    </source>
</evidence>
<dbReference type="CDD" id="cd12952">
    <property type="entry name" value="MMP_ACEL2062"/>
    <property type="match status" value="1"/>
</dbReference>